<feature type="compositionally biased region" description="Gly residues" evidence="4">
    <location>
        <begin position="1441"/>
        <end position="1455"/>
    </location>
</feature>
<dbReference type="InterPro" id="IPR001895">
    <property type="entry name" value="RASGEF_cat_dom"/>
</dbReference>
<dbReference type="SUPFAM" id="SSF48403">
    <property type="entry name" value="Ankyrin repeat"/>
    <property type="match status" value="1"/>
</dbReference>
<dbReference type="InterPro" id="IPR019804">
    <property type="entry name" value="Ras_G-nucl-exch_fac_CS"/>
</dbReference>
<dbReference type="InterPro" id="IPR000651">
    <property type="entry name" value="Ras-like_Gua-exchang_fac_N"/>
</dbReference>
<evidence type="ECO:0000259" key="6">
    <source>
        <dbReference type="PROSITE" id="PS50212"/>
    </source>
</evidence>
<dbReference type="SUPFAM" id="SSF48366">
    <property type="entry name" value="Ras GEF"/>
    <property type="match status" value="1"/>
</dbReference>
<dbReference type="Gene3D" id="1.25.40.20">
    <property type="entry name" value="Ankyrin repeat-containing domain"/>
    <property type="match status" value="2"/>
</dbReference>
<evidence type="ECO:0000313" key="7">
    <source>
        <dbReference type="EMBL" id="KAL2918413.1"/>
    </source>
</evidence>
<feature type="compositionally biased region" description="Gly residues" evidence="4">
    <location>
        <begin position="167"/>
        <end position="181"/>
    </location>
</feature>
<sequence>MFGQSIKWGFQRNRTKSEGVPYLSTDAARRAVPAHAPAADDRRHGAHGADDGEERARSKRLLELCQEGNLSQARNFCIQNAFVIFQSINSPMDANNNTPLHLTVAQNDYVMTCLLLQKGADPNVANKSGVSPLVIARRMGFAKISKVLIKYGAVPPAKEEKIFKSNGSGGSGGGSGGGGAGGERRRDKKTRGAGALGDATGSAPSAPTTSGTAGAAGTGGLQTQGLAVSSPSAPSPSRASAEPDFTANVTLPVSQLTGIPLFGTLKQQPAQAVSGQSTGSSASGSSGTTVLTERRKSITLNLYSSGSSASGAKGSSSGAGTNVGASSSSTTSGAAGSAAANASASSGGTTSAPLEFTILEEDIIRRDMFRDALEAKIFTVWNAAYLGFKDPLLRGITPANVDLCDELGCTALMKAAYRGNVDLVRSLAGTSGAQVDAVDTMGCTPLVWAVLMGRTAVVKILVEEFGADVQGVGVAGPNGTRILVTPLIAATYAGLADMAEYLIVHGADVNARVGPGRGRTALMVAAWTRRKALVKLLLQNGATVDPNFEAWLGKGILYLKKVTVEQNAWLGHAHAESTGLRRDHGSASATSINTLAYSNIGSPSTPHARRASLQDKFMYFSPEDSEVANEISKMLQNHAASAAGGHPGAGGGAGCAGLGSAGGTLLSGMSLLGGGDMDAASSSGGSDITMMRSQTTQLTRANVQRRRNNTYRQGLNLDKLIGNNSDMVMALAEQMPERGTELDVLWIAVFQCVVQLVMAANKNIKHHYIAISAKAIHCSSEIIRTIEVIDKVSSVTAGVKASAASSAGSGSSTAAAGGAAGGSNVSASSAGSDLSMFSQTPVRARMRELSRIISNEFPKQLMLSTRMAIGVWPPPDAVAEMIREAASLAASCRELVLLANTLGPYPILDKNLEVSFKAFEDGDTGDEAGGESRADTSLASAVDGPARPKGALNYTEYKRQNDLKLIEEMSKRYDLGARQSSQDVLTPEEKATDAEFFKTLDALLKQFVVSVAELKHVHDQHLKEEFIKATSTVHARADTLMEEINSFELLKDFPDDIKIEREDAERLEASGVKLPATEYPCLLKPFYRMAFDEVKIAARQVMAKGKIASASWPPPNSAAEMLQATIPCVLAVKKMVVLAKESATRIRQTHSEERRKRDNWRKECLQNERVKKLFQMWESQLLGDQSPMFKKPSTQLTRDELGVLEDSVEGLVFEETGGRRLIKGGRLNKLLEAATHHERNDDEFTAALIMTHHSFTTSSELLDQLFKRYEISPPYGLNQRLFELYIDKKVVQVRLRVCHVLQHWIQNHFEEDFIDYEQFILRYRDFVEKKVAIDFEQLSVTMLETLERKLGEDYRQRPIAQIAPDRVCPKPVLSARGYAGIDPLVALASDPRGFLEIDPLEMARQMTIVEFELFARVKAYECLDQIWDGHRRKENLANKGSAGGGGGSGGAGGGAAVAKRNDSGQAHSEISRLIQHTNQLSFWIATNIATQEVPKARMNVVKYFVQVALHCRELNNLTGVTTIIGALTMSPISRLHKTWKALEDKHPKLTEAYKELADLVSPKFQYANYRKALKEMQPPAIPFLGVYLTDLTFIELGNPDFLPDTHYINFDKRRKVYALIREIQRFGQVPFALVPVPQIQDFLKKLGEKKGTPVGWEETPLMTEDELYEQSLLIEPKEEESDSDED</sequence>
<evidence type="ECO:0000256" key="4">
    <source>
        <dbReference type="SAM" id="MobiDB-lite"/>
    </source>
</evidence>
<protein>
    <submittedName>
        <fullName evidence="7">Uncharacterized protein</fullName>
    </submittedName>
</protein>
<dbReference type="InterPro" id="IPR023578">
    <property type="entry name" value="Ras_GEF_dom_sf"/>
</dbReference>
<keyword evidence="1 3" id="KW-0344">Guanine-nucleotide releasing factor</keyword>
<dbReference type="SMART" id="SM00248">
    <property type="entry name" value="ANK"/>
    <property type="match status" value="6"/>
</dbReference>
<feature type="repeat" description="ANK" evidence="2">
    <location>
        <begin position="95"/>
        <end position="127"/>
    </location>
</feature>
<feature type="compositionally biased region" description="Low complexity" evidence="4">
    <location>
        <begin position="199"/>
        <end position="213"/>
    </location>
</feature>
<gene>
    <name evidence="7" type="ORF">HK105_201813</name>
</gene>
<reference evidence="7 8" key="1">
    <citation type="submission" date="2023-09" db="EMBL/GenBank/DDBJ databases">
        <title>Pangenome analysis of Batrachochytrium dendrobatidis and related Chytrids.</title>
        <authorList>
            <person name="Yacoub M.N."/>
            <person name="Stajich J.E."/>
            <person name="James T.Y."/>
        </authorList>
    </citation>
    <scope>NUCLEOTIDE SEQUENCE [LARGE SCALE GENOMIC DNA]</scope>
    <source>
        <strain evidence="7 8">JEL0888</strain>
    </source>
</reference>
<feature type="region of interest" description="Disordered" evidence="4">
    <location>
        <begin position="30"/>
        <end position="53"/>
    </location>
</feature>
<dbReference type="Gene3D" id="1.10.840.10">
    <property type="entry name" value="Ras guanine-nucleotide exchange factors catalytic domain"/>
    <property type="match status" value="1"/>
</dbReference>
<dbReference type="InterPro" id="IPR036964">
    <property type="entry name" value="RASGEF_cat_dom_sf"/>
</dbReference>
<feature type="region of interest" description="Disordered" evidence="4">
    <location>
        <begin position="1438"/>
        <end position="1461"/>
    </location>
</feature>
<dbReference type="Pfam" id="PF12796">
    <property type="entry name" value="Ank_2"/>
    <property type="match status" value="2"/>
</dbReference>
<feature type="compositionally biased region" description="Low complexity" evidence="4">
    <location>
        <begin position="270"/>
        <end position="290"/>
    </location>
</feature>
<dbReference type="InterPro" id="IPR036770">
    <property type="entry name" value="Ankyrin_rpt-contain_sf"/>
</dbReference>
<organism evidence="7 8">
    <name type="scientific">Polyrhizophydium stewartii</name>
    <dbReference type="NCBI Taxonomy" id="2732419"/>
    <lineage>
        <taxon>Eukaryota</taxon>
        <taxon>Fungi</taxon>
        <taxon>Fungi incertae sedis</taxon>
        <taxon>Chytridiomycota</taxon>
        <taxon>Chytridiomycota incertae sedis</taxon>
        <taxon>Chytridiomycetes</taxon>
        <taxon>Rhizophydiales</taxon>
        <taxon>Rhizophydiales incertae sedis</taxon>
        <taxon>Polyrhizophydium</taxon>
    </lineage>
</organism>
<evidence type="ECO:0000313" key="8">
    <source>
        <dbReference type="Proteomes" id="UP001527925"/>
    </source>
</evidence>
<feature type="repeat" description="ANK" evidence="2">
    <location>
        <begin position="485"/>
        <end position="514"/>
    </location>
</feature>
<feature type="region of interest" description="Disordered" evidence="4">
    <location>
        <begin position="162"/>
        <end position="243"/>
    </location>
</feature>
<feature type="region of interest" description="Disordered" evidence="4">
    <location>
        <begin position="305"/>
        <end position="349"/>
    </location>
</feature>
<name>A0ABR4NFV9_9FUNG</name>
<evidence type="ECO:0000256" key="2">
    <source>
        <dbReference type="PROSITE-ProRule" id="PRU00023"/>
    </source>
</evidence>
<evidence type="ECO:0000259" key="5">
    <source>
        <dbReference type="PROSITE" id="PS50009"/>
    </source>
</evidence>
<keyword evidence="8" id="KW-1185">Reference proteome</keyword>
<dbReference type="PANTHER" id="PTHR23113:SF368">
    <property type="entry name" value="CELL DIVISION CONTROL PROTEIN 25"/>
    <property type="match status" value="1"/>
</dbReference>
<dbReference type="PROSITE" id="PS50212">
    <property type="entry name" value="RASGEF_NTER"/>
    <property type="match status" value="1"/>
</dbReference>
<comment type="caution">
    <text evidence="7">The sequence shown here is derived from an EMBL/GenBank/DDBJ whole genome shotgun (WGS) entry which is preliminary data.</text>
</comment>
<accession>A0ABR4NFV9</accession>
<feature type="repeat" description="ANK" evidence="2">
    <location>
        <begin position="517"/>
        <end position="549"/>
    </location>
</feature>
<dbReference type="PANTHER" id="PTHR23113">
    <property type="entry name" value="GUANINE NUCLEOTIDE EXCHANGE FACTOR"/>
    <property type="match status" value="1"/>
</dbReference>
<feature type="domain" description="Ras-GEF" evidence="5">
    <location>
        <begin position="1398"/>
        <end position="1677"/>
    </location>
</feature>
<evidence type="ECO:0000256" key="3">
    <source>
        <dbReference type="PROSITE-ProRule" id="PRU00168"/>
    </source>
</evidence>
<dbReference type="PROSITE" id="PS50297">
    <property type="entry name" value="ANK_REP_REGION"/>
    <property type="match status" value="2"/>
</dbReference>
<dbReference type="Pfam" id="PF00617">
    <property type="entry name" value="RasGEF"/>
    <property type="match status" value="1"/>
</dbReference>
<dbReference type="SMART" id="SM00147">
    <property type="entry name" value="RasGEF"/>
    <property type="match status" value="1"/>
</dbReference>
<feature type="domain" description="N-terminal Ras-GEF" evidence="6">
    <location>
        <begin position="1218"/>
        <end position="1350"/>
    </location>
</feature>
<dbReference type="CDD" id="cd00155">
    <property type="entry name" value="RasGEF"/>
    <property type="match status" value="1"/>
</dbReference>
<dbReference type="PROSITE" id="PS00720">
    <property type="entry name" value="RASGEF"/>
    <property type="match status" value="1"/>
</dbReference>
<dbReference type="PROSITE" id="PS50009">
    <property type="entry name" value="RASGEF_CAT"/>
    <property type="match status" value="1"/>
</dbReference>
<proteinExistence type="predicted"/>
<dbReference type="PROSITE" id="PS50088">
    <property type="entry name" value="ANK_REPEAT"/>
    <property type="match status" value="3"/>
</dbReference>
<dbReference type="Pfam" id="PF00023">
    <property type="entry name" value="Ank"/>
    <property type="match status" value="1"/>
</dbReference>
<dbReference type="InterPro" id="IPR002110">
    <property type="entry name" value="Ankyrin_rpt"/>
</dbReference>
<dbReference type="EMBL" id="JADGIZ020000006">
    <property type="protein sequence ID" value="KAL2918413.1"/>
    <property type="molecule type" value="Genomic_DNA"/>
</dbReference>
<feature type="region of interest" description="Disordered" evidence="4">
    <location>
        <begin position="923"/>
        <end position="945"/>
    </location>
</feature>
<dbReference type="InterPro" id="IPR008937">
    <property type="entry name" value="Ras-like_GEF"/>
</dbReference>
<dbReference type="Gene3D" id="1.20.870.10">
    <property type="entry name" value="Son of sevenless (SoS) protein Chain: S domain 1"/>
    <property type="match status" value="1"/>
</dbReference>
<feature type="compositionally biased region" description="Low complexity" evidence="4">
    <location>
        <begin position="223"/>
        <end position="243"/>
    </location>
</feature>
<feature type="region of interest" description="Disordered" evidence="4">
    <location>
        <begin position="270"/>
        <end position="291"/>
    </location>
</feature>
<evidence type="ECO:0000256" key="1">
    <source>
        <dbReference type="ARBA" id="ARBA00022658"/>
    </source>
</evidence>
<feature type="compositionally biased region" description="Basic and acidic residues" evidence="4">
    <location>
        <begin position="38"/>
        <end position="53"/>
    </location>
</feature>
<keyword evidence="2" id="KW-0040">ANK repeat</keyword>
<dbReference type="CDD" id="cd06224">
    <property type="entry name" value="REM"/>
    <property type="match status" value="1"/>
</dbReference>
<dbReference type="SMART" id="SM00229">
    <property type="entry name" value="RasGEFN"/>
    <property type="match status" value="1"/>
</dbReference>
<dbReference type="Proteomes" id="UP001527925">
    <property type="component" value="Unassembled WGS sequence"/>
</dbReference>
<dbReference type="Pfam" id="PF00618">
    <property type="entry name" value="RasGEF_N"/>
    <property type="match status" value="1"/>
</dbReference>